<keyword evidence="5" id="KW-1185">Reference proteome</keyword>
<organism evidence="4">
    <name type="scientific">Salvia splendens</name>
    <name type="common">Scarlet sage</name>
    <dbReference type="NCBI Taxonomy" id="180675"/>
    <lineage>
        <taxon>Eukaryota</taxon>
        <taxon>Viridiplantae</taxon>
        <taxon>Streptophyta</taxon>
        <taxon>Embryophyta</taxon>
        <taxon>Tracheophyta</taxon>
        <taxon>Spermatophyta</taxon>
        <taxon>Magnoliopsida</taxon>
        <taxon>eudicotyledons</taxon>
        <taxon>Gunneridae</taxon>
        <taxon>Pentapetalae</taxon>
        <taxon>asterids</taxon>
        <taxon>lamiids</taxon>
        <taxon>Lamiales</taxon>
        <taxon>Lamiaceae</taxon>
        <taxon>Nepetoideae</taxon>
        <taxon>Mentheae</taxon>
        <taxon>Salviinae</taxon>
        <taxon>Salvia</taxon>
        <taxon>Salvia subgen. Calosphace</taxon>
        <taxon>core Calosphace</taxon>
    </lineage>
</organism>
<name>A0A8X8YLH3_SALSN</name>
<evidence type="ECO:0000313" key="4">
    <source>
        <dbReference type="EMBL" id="KAG6433704.1"/>
    </source>
</evidence>
<evidence type="ECO:0000259" key="3">
    <source>
        <dbReference type="Pfam" id="PF26180"/>
    </source>
</evidence>
<gene>
    <name evidence="4" type="ORF">SASPL_105319</name>
</gene>
<keyword evidence="2" id="KW-0732">Signal</keyword>
<sequence>MRSLKAHRLLSLVVLCLDLQEVADACYFLDQTCRAKSVPLKTYLRDGDIDLTAFGGANVEDTLADEMKYVLEEEEKNTDAEYVVKDVQLIRAEVKLVKCIVQDIVVDLSFNQIGGLYTLCFVEQVDRPSVIYKFLDYFSKFDWDTYCVSLNGVVHVSSLPPFVVEIPEDSDKDLLLGNDFLNYCVSMFSVPIRADDKTPCVFQKKHLNIVDPLKEINNLGRNVSKGNFYRIRSAFSYSARKLAMILQRPEDSMANELKKFFANTMARHGGGQRPDVQDFDKLILINWPVSAVPIPNAGFCRTDNVDQYMDKYAVSTSLPEDVPQGFGRTLDRESRERNGGSLKESVVLLERDHGNLSTSPLEGLKIFADSSVSETRSVDKCEKNASIIGSHEEKSSSVSSHSNHVEIDQCHQSMSGLAESLISTDLTGNYDRYIQYLQHGRWCYDLGLGSPAIYGMQPVLLSAVPFAWEDGQKHRGTGTYLICLPPQVYRYPAMNVRNPAPPRYTRHHNVGNMAFPEPNMLDFGSHDVSQPLDKTVAASASSSN</sequence>
<feature type="chain" id="PRO_5036450833" description="PAP/OAS1 substrate-binding-related domain-containing protein" evidence="2">
    <location>
        <begin position="26"/>
        <end position="544"/>
    </location>
</feature>
<dbReference type="InterPro" id="IPR058920">
    <property type="entry name" value="PAP-OAS1-bd-rel"/>
</dbReference>
<dbReference type="AlphaFoldDB" id="A0A8X8YLH3"/>
<evidence type="ECO:0000256" key="1">
    <source>
        <dbReference type="SAM" id="MobiDB-lite"/>
    </source>
</evidence>
<feature type="region of interest" description="Disordered" evidence="1">
    <location>
        <begin position="323"/>
        <end position="343"/>
    </location>
</feature>
<dbReference type="Proteomes" id="UP000298416">
    <property type="component" value="Unassembled WGS sequence"/>
</dbReference>
<dbReference type="SUPFAM" id="SSF81301">
    <property type="entry name" value="Nucleotidyltransferase"/>
    <property type="match status" value="1"/>
</dbReference>
<protein>
    <recommendedName>
        <fullName evidence="3">PAP/OAS1 substrate-binding-related domain-containing protein</fullName>
    </recommendedName>
</protein>
<reference evidence="4" key="2">
    <citation type="submission" date="2020-08" db="EMBL/GenBank/DDBJ databases">
        <title>Plant Genome Project.</title>
        <authorList>
            <person name="Zhang R.-G."/>
        </authorList>
    </citation>
    <scope>NUCLEOTIDE SEQUENCE</scope>
    <source>
        <strain evidence="4">Huo1</strain>
        <tissue evidence="4">Leaf</tissue>
    </source>
</reference>
<dbReference type="Gene3D" id="1.10.1410.10">
    <property type="match status" value="1"/>
</dbReference>
<dbReference type="PANTHER" id="PTHR45979">
    <property type="entry name" value="PAP/OAS1 SUBSTRATE-BINDING DOMAIN SUPERFAMILY"/>
    <property type="match status" value="1"/>
</dbReference>
<feature type="signal peptide" evidence="2">
    <location>
        <begin position="1"/>
        <end position="25"/>
    </location>
</feature>
<evidence type="ECO:0000256" key="2">
    <source>
        <dbReference type="SAM" id="SignalP"/>
    </source>
</evidence>
<reference evidence="4" key="1">
    <citation type="submission" date="2018-01" db="EMBL/GenBank/DDBJ databases">
        <authorList>
            <person name="Mao J.F."/>
        </authorList>
    </citation>
    <scope>NUCLEOTIDE SEQUENCE</scope>
    <source>
        <strain evidence="4">Huo1</strain>
        <tissue evidence="4">Leaf</tissue>
    </source>
</reference>
<evidence type="ECO:0000313" key="5">
    <source>
        <dbReference type="Proteomes" id="UP000298416"/>
    </source>
</evidence>
<feature type="domain" description="PAP/OAS1 substrate-binding-related" evidence="3">
    <location>
        <begin position="120"/>
        <end position="265"/>
    </location>
</feature>
<dbReference type="InterPro" id="IPR058921">
    <property type="entry name" value="PAP/OAS1-rel"/>
</dbReference>
<dbReference type="PANTHER" id="PTHR45979:SF2">
    <property type="entry name" value="PAP_OAS1 SUBSTRATE-BINDING DOMAIN SUPERFAMILY"/>
    <property type="match status" value="1"/>
</dbReference>
<proteinExistence type="predicted"/>
<dbReference type="SUPFAM" id="SSF81631">
    <property type="entry name" value="PAP/OAS1 substrate-binding domain"/>
    <property type="match status" value="1"/>
</dbReference>
<accession>A0A8X8YLH3</accession>
<feature type="compositionally biased region" description="Basic and acidic residues" evidence="1">
    <location>
        <begin position="329"/>
        <end position="338"/>
    </location>
</feature>
<dbReference type="Pfam" id="PF26180">
    <property type="entry name" value="PAP-OAS1"/>
    <property type="match status" value="1"/>
</dbReference>
<dbReference type="EMBL" id="PNBA02000002">
    <property type="protein sequence ID" value="KAG6433704.1"/>
    <property type="molecule type" value="Genomic_DNA"/>
</dbReference>
<comment type="caution">
    <text evidence="4">The sequence shown here is derived from an EMBL/GenBank/DDBJ whole genome shotgun (WGS) entry which is preliminary data.</text>
</comment>
<dbReference type="InterPro" id="IPR043519">
    <property type="entry name" value="NT_sf"/>
</dbReference>